<feature type="domain" description="DUF7373" evidence="3">
    <location>
        <begin position="257"/>
        <end position="396"/>
    </location>
</feature>
<evidence type="ECO:0000256" key="1">
    <source>
        <dbReference type="SAM" id="SignalP"/>
    </source>
</evidence>
<evidence type="ECO:0000313" key="4">
    <source>
        <dbReference type="EMBL" id="QVI21008.1"/>
    </source>
</evidence>
<accession>A0ABX8CPS5</accession>
<name>A0ABX8CPS5_9NOCA</name>
<evidence type="ECO:0000259" key="2">
    <source>
        <dbReference type="Pfam" id="PF24088"/>
    </source>
</evidence>
<evidence type="ECO:0008006" key="6">
    <source>
        <dbReference type="Google" id="ProtNLM"/>
    </source>
</evidence>
<feature type="domain" description="DUF7373" evidence="2">
    <location>
        <begin position="73"/>
        <end position="250"/>
    </location>
</feature>
<proteinExistence type="predicted"/>
<sequence length="399" mass="43074">MRIARSRTGPGRILALALTAVLAGACGSGPSEPAAPASQAATVDVSQLDPGNYPVVPRAITNKKPDITVGDVIQESIRLAEHTPIPLEVDDRLVFGGNGRAITADYPPMGIDGFNDRAPGLVAGWQTNGRHRSDISLGLNVHLSVLRFATPAQAVTAADFLLGQTSPEYPDKGPLQIPGYPAAKATLTSLDWVRVYYAQGEYLYWLTIQDDLTVPDGPGFLLDVAKRVLDKAIESVRDYHPTPRDQLAGLLADPDDLLGRTLPAGKGQIWATEGLYGPHGALTLDDRPAVSRVVFADTGVDLVASSLSNIYRTRDDASAQRFTAAFGDELLDRYRPIDPPPGLATARCLQLKDVKYAIGAKFMCYLPYHRYVAEVSADQSQDLRQRLSAQYELLAHGHI</sequence>
<reference evidence="4 5" key="1">
    <citation type="submission" date="2021-04" db="EMBL/GenBank/DDBJ databases">
        <title>Nocardia tengchongensis.</title>
        <authorList>
            <person name="Zhuang k."/>
            <person name="Ran Y."/>
            <person name="Li W."/>
        </authorList>
    </citation>
    <scope>NUCLEOTIDE SEQUENCE [LARGE SCALE GENOMIC DNA]</scope>
    <source>
        <strain evidence="4 5">CFH S0057</strain>
    </source>
</reference>
<dbReference type="Proteomes" id="UP000683310">
    <property type="component" value="Chromosome"/>
</dbReference>
<feature type="chain" id="PRO_5045816255" description="DUF3298 domain-containing protein" evidence="1">
    <location>
        <begin position="26"/>
        <end position="399"/>
    </location>
</feature>
<protein>
    <recommendedName>
        <fullName evidence="6">DUF3298 domain-containing protein</fullName>
    </recommendedName>
</protein>
<keyword evidence="5" id="KW-1185">Reference proteome</keyword>
<dbReference type="Pfam" id="PF24088">
    <property type="entry name" value="DUF7373"/>
    <property type="match status" value="1"/>
</dbReference>
<feature type="signal peptide" evidence="1">
    <location>
        <begin position="1"/>
        <end position="25"/>
    </location>
</feature>
<dbReference type="InterPro" id="IPR055797">
    <property type="entry name" value="DUF7373"/>
</dbReference>
<dbReference type="Pfam" id="PF24092">
    <property type="entry name" value="DUF7373_C"/>
    <property type="match status" value="1"/>
</dbReference>
<evidence type="ECO:0000259" key="3">
    <source>
        <dbReference type="Pfam" id="PF24092"/>
    </source>
</evidence>
<dbReference type="PROSITE" id="PS51257">
    <property type="entry name" value="PROKAR_LIPOPROTEIN"/>
    <property type="match status" value="1"/>
</dbReference>
<dbReference type="EMBL" id="CP074371">
    <property type="protein sequence ID" value="QVI21008.1"/>
    <property type="molecule type" value="Genomic_DNA"/>
</dbReference>
<gene>
    <name evidence="4" type="ORF">KHQ06_33965</name>
</gene>
<evidence type="ECO:0000313" key="5">
    <source>
        <dbReference type="Proteomes" id="UP000683310"/>
    </source>
</evidence>
<keyword evidence="1" id="KW-0732">Signal</keyword>
<organism evidence="4 5">
    <name type="scientific">Nocardia tengchongensis</name>
    <dbReference type="NCBI Taxonomy" id="2055889"/>
    <lineage>
        <taxon>Bacteria</taxon>
        <taxon>Bacillati</taxon>
        <taxon>Actinomycetota</taxon>
        <taxon>Actinomycetes</taxon>
        <taxon>Mycobacteriales</taxon>
        <taxon>Nocardiaceae</taxon>
        <taxon>Nocardia</taxon>
    </lineage>
</organism>
<dbReference type="InterPro" id="IPR056463">
    <property type="entry name" value="DUF7373_C"/>
</dbReference>